<dbReference type="GO" id="GO:0004781">
    <property type="term" value="F:sulfate adenylyltransferase (ATP) activity"/>
    <property type="evidence" value="ECO:0007669"/>
    <property type="project" value="UniProtKB-EC"/>
</dbReference>
<dbReference type="GO" id="GO:0070814">
    <property type="term" value="P:hydrogen sulfide biosynthetic process"/>
    <property type="evidence" value="ECO:0007669"/>
    <property type="project" value="UniProtKB-UniRule"/>
</dbReference>
<keyword evidence="14 16" id="KW-0418">Kinase</keyword>
<dbReference type="EC" id="2.7.1.25" evidence="14"/>
<dbReference type="UniPathway" id="UPA00140">
    <property type="reaction ID" value="UER00205"/>
</dbReference>
<dbReference type="AlphaFoldDB" id="A0A258FDK2"/>
<dbReference type="InterPro" id="IPR041757">
    <property type="entry name" value="CysN_GTP-bd"/>
</dbReference>
<evidence type="ECO:0000256" key="1">
    <source>
        <dbReference type="ARBA" id="ARBA00001823"/>
    </source>
</evidence>
<keyword evidence="8 14" id="KW-0547">Nucleotide-binding</keyword>
<dbReference type="SUPFAM" id="SSF52540">
    <property type="entry name" value="P-loop containing nucleoside triphosphate hydrolases"/>
    <property type="match status" value="2"/>
</dbReference>
<feature type="binding site" evidence="14">
    <location>
        <begin position="462"/>
        <end position="469"/>
    </location>
    <ligand>
        <name>ATP</name>
        <dbReference type="ChEBI" id="CHEBI:30616"/>
    </ligand>
</feature>
<dbReference type="InterPro" id="IPR000795">
    <property type="entry name" value="T_Tr_GTP-bd_dom"/>
</dbReference>
<dbReference type="SUPFAM" id="SSF50447">
    <property type="entry name" value="Translation proteins"/>
    <property type="match status" value="1"/>
</dbReference>
<dbReference type="PROSITE" id="PS51722">
    <property type="entry name" value="G_TR_2"/>
    <property type="match status" value="1"/>
</dbReference>
<keyword evidence="7" id="KW-0548">Nucleotidyltransferase</keyword>
<dbReference type="NCBIfam" id="NF004035">
    <property type="entry name" value="PRK05506.1"/>
    <property type="match status" value="1"/>
</dbReference>
<sequence length="627" mass="67219">MDGAAFPLSSQRPAETSRGLLRFLTCGSVDDGKSTLIGRLLFETGQVRDDHLTTLERESARFGTTGEAPDYALLLDGLEAEREQGITIDVAYRYFSSAARSFIVADTPGHAQYTRNMATGASTSDLAVILVDATRGITDQTERHSRIVSLFGIRQVVLAVNKMDRVEGSQARFEAIETAYRAFAEDLGFQSLTVIPLSARHGDNLTILSPLTPWYTGPTLLEALDQARTDVDLAVERPFRFPVQYVNRPDASFRGYAGTVASGRVRTGDRIVVGPSGQSATVARIVTWDGDQPSARAGDAVTLVLAEAVDVSRGDVLSHPRDRPASVERFVGRLLWMDETPLDPARSYLLRLGTRTVPARVTVLDSASDAPAPPDAEPLVMNTIARCALTLASPVAFDAFVDDPLTGGFILIDRESHATVAAGTALHALDQAANIHVAAGGVDRRQRERLNGHGGAAVWFTGLSGSGKSTIAAEVERRLHARGVRTVLLDGDNLRHGLNRDLGFSDADRDENVRRAGEVARLFVDAGVVALCAFISPRQAQRDAVRARFDERPFMEVFVDAPVALCRARDPKGLYAKAGEGAITDLTGVGAPYEAPASPDITLSTGTDTVEHSAAQVIARLEAAGVI</sequence>
<dbReference type="InterPro" id="IPR054696">
    <property type="entry name" value="GTP-eEF1A_C"/>
</dbReference>
<dbReference type="PANTHER" id="PTHR23115">
    <property type="entry name" value="TRANSLATION FACTOR"/>
    <property type="match status" value="1"/>
</dbReference>
<dbReference type="NCBIfam" id="TIGR00455">
    <property type="entry name" value="apsK"/>
    <property type="match status" value="1"/>
</dbReference>
<keyword evidence="9 14" id="KW-0067">ATP-binding</keyword>
<dbReference type="InterPro" id="IPR005225">
    <property type="entry name" value="Small_GTP-bd"/>
</dbReference>
<dbReference type="NCBIfam" id="NF003013">
    <property type="entry name" value="PRK03846.1"/>
    <property type="match status" value="1"/>
</dbReference>
<dbReference type="NCBIfam" id="TIGR02034">
    <property type="entry name" value="CysN"/>
    <property type="match status" value="1"/>
</dbReference>
<evidence type="ECO:0000256" key="10">
    <source>
        <dbReference type="ARBA" id="ARBA00023134"/>
    </source>
</evidence>
<dbReference type="CDD" id="cd04095">
    <property type="entry name" value="CysN_NoDQ_III"/>
    <property type="match status" value="1"/>
</dbReference>
<dbReference type="InterPro" id="IPR044138">
    <property type="entry name" value="CysN_II"/>
</dbReference>
<evidence type="ECO:0000256" key="5">
    <source>
        <dbReference type="ARBA" id="ARBA00011760"/>
    </source>
</evidence>
<evidence type="ECO:0000256" key="11">
    <source>
        <dbReference type="ARBA" id="ARBA00023268"/>
    </source>
</evidence>
<comment type="caution">
    <text evidence="16">The sequence shown here is derived from an EMBL/GenBank/DDBJ whole genome shotgun (WGS) entry which is preliminary data.</text>
</comment>
<dbReference type="SUPFAM" id="SSF50465">
    <property type="entry name" value="EF-Tu/eEF-1alpha/eIF2-gamma C-terminal domain"/>
    <property type="match status" value="1"/>
</dbReference>
<dbReference type="CDD" id="cd04166">
    <property type="entry name" value="CysN_ATPS"/>
    <property type="match status" value="1"/>
</dbReference>
<evidence type="ECO:0000256" key="13">
    <source>
        <dbReference type="ARBA" id="ARBA00049370"/>
    </source>
</evidence>
<keyword evidence="11" id="KW-0511">Multifunctional enzyme</keyword>
<reference evidence="16 17" key="1">
    <citation type="submission" date="2017-03" db="EMBL/GenBank/DDBJ databases">
        <title>Lifting the veil on microbial sulfur biogeochemistry in mining wastewaters.</title>
        <authorList>
            <person name="Kantor R.S."/>
            <person name="Colenbrander Nelson T."/>
            <person name="Marshall S."/>
            <person name="Bennett D."/>
            <person name="Apte S."/>
            <person name="Camacho D."/>
            <person name="Thomas B.C."/>
            <person name="Warren L.A."/>
            <person name="Banfield J.F."/>
        </authorList>
    </citation>
    <scope>NUCLEOTIDE SEQUENCE [LARGE SCALE GENOMIC DNA]</scope>
    <source>
        <strain evidence="16">32-69-9</strain>
    </source>
</reference>
<comment type="function">
    <text evidence="2">APS kinase catalyzes the synthesis of activated sulfate.</text>
</comment>
<dbReference type="PROSITE" id="PS00301">
    <property type="entry name" value="G_TR_1"/>
    <property type="match status" value="1"/>
</dbReference>
<dbReference type="GO" id="GO:0005525">
    <property type="term" value="F:GTP binding"/>
    <property type="evidence" value="ECO:0007669"/>
    <property type="project" value="UniProtKB-KW"/>
</dbReference>
<evidence type="ECO:0000256" key="4">
    <source>
        <dbReference type="ARBA" id="ARBA00007237"/>
    </source>
</evidence>
<evidence type="ECO:0000256" key="6">
    <source>
        <dbReference type="ARBA" id="ARBA00022679"/>
    </source>
</evidence>
<evidence type="ECO:0000313" key="17">
    <source>
        <dbReference type="Proteomes" id="UP000215595"/>
    </source>
</evidence>
<comment type="similarity">
    <text evidence="14">Belongs to the APS kinase family.</text>
</comment>
<comment type="catalytic activity">
    <reaction evidence="13">
        <text>sulfate + ATP + H(+) = adenosine 5'-phosphosulfate + diphosphate</text>
        <dbReference type="Rhea" id="RHEA:18133"/>
        <dbReference type="ChEBI" id="CHEBI:15378"/>
        <dbReference type="ChEBI" id="CHEBI:16189"/>
        <dbReference type="ChEBI" id="CHEBI:30616"/>
        <dbReference type="ChEBI" id="CHEBI:33019"/>
        <dbReference type="ChEBI" id="CHEBI:58243"/>
        <dbReference type="EC" id="2.7.7.4"/>
    </reaction>
</comment>
<keyword evidence="10" id="KW-0342">GTP-binding</keyword>
<evidence type="ECO:0000256" key="2">
    <source>
        <dbReference type="ARBA" id="ARBA00002357"/>
    </source>
</evidence>
<comment type="pathway">
    <text evidence="14">Sulfur metabolism; hydrogen sulfide biosynthesis; sulfite from sulfate: step 2/3.</text>
</comment>
<evidence type="ECO:0000259" key="15">
    <source>
        <dbReference type="PROSITE" id="PS51722"/>
    </source>
</evidence>
<dbReference type="GO" id="GO:0004020">
    <property type="term" value="F:adenylylsulfate kinase activity"/>
    <property type="evidence" value="ECO:0007669"/>
    <property type="project" value="UniProtKB-UniRule"/>
</dbReference>
<dbReference type="InterPro" id="IPR009000">
    <property type="entry name" value="Transl_B-barrel_sf"/>
</dbReference>
<evidence type="ECO:0000256" key="3">
    <source>
        <dbReference type="ARBA" id="ARBA00005438"/>
    </source>
</evidence>
<dbReference type="Pfam" id="PF01583">
    <property type="entry name" value="APS_kinase"/>
    <property type="match status" value="1"/>
</dbReference>
<dbReference type="FunFam" id="3.40.50.300:FF:000119">
    <property type="entry name" value="Sulfate adenylyltransferase subunit 1"/>
    <property type="match status" value="1"/>
</dbReference>
<dbReference type="GO" id="GO:0000103">
    <property type="term" value="P:sulfate assimilation"/>
    <property type="evidence" value="ECO:0007669"/>
    <property type="project" value="UniProtKB-UniRule"/>
</dbReference>
<dbReference type="NCBIfam" id="TIGR00231">
    <property type="entry name" value="small_GTP"/>
    <property type="match status" value="1"/>
</dbReference>
<dbReference type="HAMAP" id="MF_00065">
    <property type="entry name" value="Adenylyl_sulf_kinase"/>
    <property type="match status" value="1"/>
</dbReference>
<evidence type="ECO:0000256" key="7">
    <source>
        <dbReference type="ARBA" id="ARBA00022695"/>
    </source>
</evidence>
<comment type="similarity">
    <text evidence="3">In the C-terminal section; belongs to the APS kinase family.</text>
</comment>
<dbReference type="InterPro" id="IPR002891">
    <property type="entry name" value="APS"/>
</dbReference>
<dbReference type="Gene3D" id="2.40.30.10">
    <property type="entry name" value="Translation factors"/>
    <property type="match status" value="2"/>
</dbReference>
<comment type="catalytic activity">
    <reaction evidence="1 14">
        <text>adenosine 5'-phosphosulfate + ATP = 3'-phosphoadenylyl sulfate + ADP + H(+)</text>
        <dbReference type="Rhea" id="RHEA:24152"/>
        <dbReference type="ChEBI" id="CHEBI:15378"/>
        <dbReference type="ChEBI" id="CHEBI:30616"/>
        <dbReference type="ChEBI" id="CHEBI:58243"/>
        <dbReference type="ChEBI" id="CHEBI:58339"/>
        <dbReference type="ChEBI" id="CHEBI:456216"/>
        <dbReference type="EC" id="2.7.1.25"/>
    </reaction>
</comment>
<dbReference type="Pfam" id="PF22594">
    <property type="entry name" value="GTP-eEF1A_C"/>
    <property type="match status" value="1"/>
</dbReference>
<gene>
    <name evidence="14" type="primary">cysC</name>
    <name evidence="16" type="ORF">B7Z01_14415</name>
</gene>
<dbReference type="CDD" id="cd03695">
    <property type="entry name" value="CysN_NodQ_II"/>
    <property type="match status" value="1"/>
</dbReference>
<dbReference type="InterPro" id="IPR031157">
    <property type="entry name" value="G_TR_CS"/>
</dbReference>
<name>A0A258FDK2_9CAUL</name>
<feature type="active site" description="Phosphoserine intermediate" evidence="14">
    <location>
        <position position="536"/>
    </location>
</feature>
<dbReference type="GO" id="GO:0005524">
    <property type="term" value="F:ATP binding"/>
    <property type="evidence" value="ECO:0007669"/>
    <property type="project" value="UniProtKB-UniRule"/>
</dbReference>
<feature type="domain" description="Tr-type G" evidence="15">
    <location>
        <begin position="18"/>
        <end position="232"/>
    </location>
</feature>
<dbReference type="Pfam" id="PF00009">
    <property type="entry name" value="GTP_EFTU"/>
    <property type="match status" value="1"/>
</dbReference>
<dbReference type="PRINTS" id="PR00315">
    <property type="entry name" value="ELONGATNFCT"/>
</dbReference>
<comment type="function">
    <text evidence="12">Proposed to provide activated sulfate for transfer to Nod factor. ATP sulfurylase may be the GTPase, regulating ATP sulfurylase activity.</text>
</comment>
<proteinExistence type="inferred from homology"/>
<comment type="function">
    <text evidence="14">Catalyzes the synthesis of activated sulfate.</text>
</comment>
<dbReference type="InterPro" id="IPR011779">
    <property type="entry name" value="SO4_adenylTrfase_lsu"/>
</dbReference>
<keyword evidence="14" id="KW-0597">Phosphoprotein</keyword>
<protein>
    <recommendedName>
        <fullName evidence="14">Adenylyl-sulfate kinase</fullName>
        <ecNumber evidence="14">2.7.1.25</ecNumber>
    </recommendedName>
    <alternativeName>
        <fullName evidence="14">APS kinase</fullName>
    </alternativeName>
    <alternativeName>
        <fullName evidence="14">ATP adenosine-5'-phosphosulfate 3'-phosphotransferase</fullName>
    </alternativeName>
    <alternativeName>
        <fullName evidence="14">Adenosine-5'-phosphosulfate kinase</fullName>
    </alternativeName>
</protein>
<evidence type="ECO:0000256" key="8">
    <source>
        <dbReference type="ARBA" id="ARBA00022741"/>
    </source>
</evidence>
<evidence type="ECO:0000256" key="12">
    <source>
        <dbReference type="ARBA" id="ARBA00024872"/>
    </source>
</evidence>
<dbReference type="InterPro" id="IPR050100">
    <property type="entry name" value="TRAFAC_GTPase_members"/>
</dbReference>
<dbReference type="CDD" id="cd02027">
    <property type="entry name" value="APSK"/>
    <property type="match status" value="1"/>
</dbReference>
<comment type="subunit">
    <text evidence="5">Sulfate-activating enzymes, NodP and NodQ, may be physically associated.</text>
</comment>
<evidence type="ECO:0000313" key="16">
    <source>
        <dbReference type="EMBL" id="OYX30436.1"/>
    </source>
</evidence>
<dbReference type="Gene3D" id="3.40.50.300">
    <property type="entry name" value="P-loop containing nucleotide triphosphate hydrolases"/>
    <property type="match status" value="2"/>
</dbReference>
<dbReference type="GO" id="GO:0003924">
    <property type="term" value="F:GTPase activity"/>
    <property type="evidence" value="ECO:0007669"/>
    <property type="project" value="InterPro"/>
</dbReference>
<organism evidence="16 17">
    <name type="scientific">Brevundimonas subvibrioides</name>
    <dbReference type="NCBI Taxonomy" id="74313"/>
    <lineage>
        <taxon>Bacteria</taxon>
        <taxon>Pseudomonadati</taxon>
        <taxon>Pseudomonadota</taxon>
        <taxon>Alphaproteobacteria</taxon>
        <taxon>Caulobacterales</taxon>
        <taxon>Caulobacteraceae</taxon>
        <taxon>Brevundimonas</taxon>
    </lineage>
</organism>
<dbReference type="InterPro" id="IPR044139">
    <property type="entry name" value="CysN_NoDQ_III"/>
</dbReference>
<dbReference type="EMBL" id="NCEB01000044">
    <property type="protein sequence ID" value="OYX30436.1"/>
    <property type="molecule type" value="Genomic_DNA"/>
</dbReference>
<dbReference type="Proteomes" id="UP000215595">
    <property type="component" value="Unassembled WGS sequence"/>
</dbReference>
<evidence type="ECO:0000256" key="14">
    <source>
        <dbReference type="HAMAP-Rule" id="MF_00065"/>
    </source>
</evidence>
<dbReference type="InterPro" id="IPR059117">
    <property type="entry name" value="APS_kinase_dom"/>
</dbReference>
<evidence type="ECO:0000256" key="9">
    <source>
        <dbReference type="ARBA" id="ARBA00022840"/>
    </source>
</evidence>
<comment type="similarity">
    <text evidence="4">In the N-terminal section; belongs to the TRAFAC class translation factor GTPase superfamily. Classic translation factor GTPase family. CysN/NodQ subfamily.</text>
</comment>
<dbReference type="InterPro" id="IPR009001">
    <property type="entry name" value="Transl_elong_EF1A/Init_IF2_C"/>
</dbReference>
<accession>A0A258FDK2</accession>
<dbReference type="InterPro" id="IPR027417">
    <property type="entry name" value="P-loop_NTPase"/>
</dbReference>
<keyword evidence="6 14" id="KW-0808">Transferase</keyword>